<comment type="similarity">
    <text evidence="11 13">Belongs to the TonB-dependent receptor family.</text>
</comment>
<evidence type="ECO:0000256" key="13">
    <source>
        <dbReference type="RuleBase" id="RU003357"/>
    </source>
</evidence>
<keyword evidence="6" id="KW-0408">Iron</keyword>
<dbReference type="SUPFAM" id="SSF56935">
    <property type="entry name" value="Porins"/>
    <property type="match status" value="1"/>
</dbReference>
<feature type="domain" description="TonB-dependent receptor-like beta-barrel" evidence="15">
    <location>
        <begin position="266"/>
        <end position="844"/>
    </location>
</feature>
<evidence type="ECO:0000256" key="6">
    <source>
        <dbReference type="ARBA" id="ARBA00023004"/>
    </source>
</evidence>
<evidence type="ECO:0000256" key="1">
    <source>
        <dbReference type="ARBA" id="ARBA00004571"/>
    </source>
</evidence>
<dbReference type="RefSeq" id="WP_075609614.1">
    <property type="nucleotide sequence ID" value="NZ_CP052766.1"/>
</dbReference>
<evidence type="ECO:0000256" key="3">
    <source>
        <dbReference type="ARBA" id="ARBA00022452"/>
    </source>
</evidence>
<evidence type="ECO:0000313" key="18">
    <source>
        <dbReference type="Proteomes" id="UP000219285"/>
    </source>
</evidence>
<name>A0A6M4MHC9_9ALTE</name>
<evidence type="ECO:0000256" key="11">
    <source>
        <dbReference type="PROSITE-ProRule" id="PRU01360"/>
    </source>
</evidence>
<evidence type="ECO:0000256" key="12">
    <source>
        <dbReference type="PROSITE-ProRule" id="PRU10143"/>
    </source>
</evidence>
<organism evidence="17 18">
    <name type="scientific">Alteromonas pelagimontana</name>
    <dbReference type="NCBI Taxonomy" id="1858656"/>
    <lineage>
        <taxon>Bacteria</taxon>
        <taxon>Pseudomonadati</taxon>
        <taxon>Pseudomonadota</taxon>
        <taxon>Gammaproteobacteria</taxon>
        <taxon>Alteromonadales</taxon>
        <taxon>Alteromonadaceae</taxon>
        <taxon>Alteromonas/Salinimonas group</taxon>
        <taxon>Alteromonas</taxon>
    </lineage>
</organism>
<accession>A0A6M4MHC9</accession>
<dbReference type="KEGG" id="apel:CA267_017395"/>
<evidence type="ECO:0000313" key="17">
    <source>
        <dbReference type="EMBL" id="QJR82397.1"/>
    </source>
</evidence>
<dbReference type="Pfam" id="PF07715">
    <property type="entry name" value="Plug"/>
    <property type="match status" value="1"/>
</dbReference>
<feature type="chain" id="PRO_5028856670" evidence="14">
    <location>
        <begin position="22"/>
        <end position="879"/>
    </location>
</feature>
<feature type="domain" description="TonB-dependent receptor plug" evidence="16">
    <location>
        <begin position="44"/>
        <end position="158"/>
    </location>
</feature>
<evidence type="ECO:0000256" key="10">
    <source>
        <dbReference type="ARBA" id="ARBA00023237"/>
    </source>
</evidence>
<dbReference type="GO" id="GO:0009279">
    <property type="term" value="C:cell outer membrane"/>
    <property type="evidence" value="ECO:0007669"/>
    <property type="project" value="UniProtKB-SubCell"/>
</dbReference>
<evidence type="ECO:0000256" key="5">
    <source>
        <dbReference type="ARBA" id="ARBA00022692"/>
    </source>
</evidence>
<keyword evidence="5 11" id="KW-0812">Transmembrane</keyword>
<dbReference type="Gene3D" id="2.40.170.20">
    <property type="entry name" value="TonB-dependent receptor, beta-barrel domain"/>
    <property type="match status" value="2"/>
</dbReference>
<dbReference type="PANTHER" id="PTHR32552">
    <property type="entry name" value="FERRICHROME IRON RECEPTOR-RELATED"/>
    <property type="match status" value="1"/>
</dbReference>
<evidence type="ECO:0000256" key="7">
    <source>
        <dbReference type="ARBA" id="ARBA00023065"/>
    </source>
</evidence>
<protein>
    <submittedName>
        <fullName evidence="17">TonB-dependent receptor</fullName>
    </submittedName>
</protein>
<evidence type="ECO:0000256" key="14">
    <source>
        <dbReference type="SAM" id="SignalP"/>
    </source>
</evidence>
<evidence type="ECO:0000259" key="15">
    <source>
        <dbReference type="Pfam" id="PF00593"/>
    </source>
</evidence>
<keyword evidence="7" id="KW-0406">Ion transport</keyword>
<keyword evidence="17" id="KW-0675">Receptor</keyword>
<proteinExistence type="inferred from homology"/>
<dbReference type="InterPro" id="IPR012910">
    <property type="entry name" value="Plug_dom"/>
</dbReference>
<dbReference type="InterPro" id="IPR010916">
    <property type="entry name" value="TonB_box_CS"/>
</dbReference>
<keyword evidence="8 12" id="KW-0798">TonB box</keyword>
<evidence type="ECO:0000256" key="9">
    <source>
        <dbReference type="ARBA" id="ARBA00023136"/>
    </source>
</evidence>
<keyword evidence="10 11" id="KW-0998">Cell outer membrane</keyword>
<feature type="signal peptide" evidence="14">
    <location>
        <begin position="1"/>
        <end position="21"/>
    </location>
</feature>
<evidence type="ECO:0000259" key="16">
    <source>
        <dbReference type="Pfam" id="PF07715"/>
    </source>
</evidence>
<dbReference type="PANTHER" id="PTHR32552:SF81">
    <property type="entry name" value="TONB-DEPENDENT OUTER MEMBRANE RECEPTOR"/>
    <property type="match status" value="1"/>
</dbReference>
<gene>
    <name evidence="17" type="ORF">CA267_017395</name>
</gene>
<reference evidence="18" key="1">
    <citation type="submission" date="2014-12" db="EMBL/GenBank/DDBJ databases">
        <title>Complete genome sequence of a multi-drug resistant Klebsiella pneumoniae.</title>
        <authorList>
            <person name="Hua X."/>
            <person name="Chen Q."/>
            <person name="Li X."/>
            <person name="Feng Y."/>
            <person name="Ruan Z."/>
            <person name="Yu Y."/>
        </authorList>
    </citation>
    <scope>NUCLEOTIDE SEQUENCE [LARGE SCALE GENOMIC DNA]</scope>
    <source>
        <strain evidence="18">5.12</strain>
    </source>
</reference>
<dbReference type="PROSITE" id="PS00430">
    <property type="entry name" value="TONB_DEPENDENT_REC_1"/>
    <property type="match status" value="1"/>
</dbReference>
<dbReference type="InterPro" id="IPR039426">
    <property type="entry name" value="TonB-dep_rcpt-like"/>
</dbReference>
<keyword evidence="14" id="KW-0732">Signal</keyword>
<dbReference type="PROSITE" id="PS52016">
    <property type="entry name" value="TONB_DEPENDENT_REC_3"/>
    <property type="match status" value="1"/>
</dbReference>
<dbReference type="EMBL" id="CP052766">
    <property type="protein sequence ID" value="QJR82397.1"/>
    <property type="molecule type" value="Genomic_DNA"/>
</dbReference>
<evidence type="ECO:0000256" key="4">
    <source>
        <dbReference type="ARBA" id="ARBA00022496"/>
    </source>
</evidence>
<dbReference type="Pfam" id="PF00593">
    <property type="entry name" value="TonB_dep_Rec_b-barrel"/>
    <property type="match status" value="1"/>
</dbReference>
<keyword evidence="9 11" id="KW-0472">Membrane</keyword>
<evidence type="ECO:0000256" key="8">
    <source>
        <dbReference type="ARBA" id="ARBA00023077"/>
    </source>
</evidence>
<evidence type="ECO:0000256" key="2">
    <source>
        <dbReference type="ARBA" id="ARBA00022448"/>
    </source>
</evidence>
<keyword evidence="3 11" id="KW-1134">Transmembrane beta strand</keyword>
<dbReference type="AlphaFoldDB" id="A0A6M4MHC9"/>
<dbReference type="InterPro" id="IPR000531">
    <property type="entry name" value="Beta-barrel_TonB"/>
</dbReference>
<dbReference type="Proteomes" id="UP000219285">
    <property type="component" value="Chromosome"/>
</dbReference>
<dbReference type="OrthoDB" id="127311at2"/>
<comment type="subcellular location">
    <subcellularLocation>
        <location evidence="1 11">Cell outer membrane</location>
        <topology evidence="1 11">Multi-pass membrane protein</topology>
    </subcellularLocation>
</comment>
<keyword evidence="4" id="KW-0410">Iron transport</keyword>
<dbReference type="GO" id="GO:0006826">
    <property type="term" value="P:iron ion transport"/>
    <property type="evidence" value="ECO:0007669"/>
    <property type="project" value="UniProtKB-KW"/>
</dbReference>
<dbReference type="InterPro" id="IPR036942">
    <property type="entry name" value="Beta-barrel_TonB_sf"/>
</dbReference>
<feature type="short sequence motif" description="TonB box" evidence="12">
    <location>
        <begin position="32"/>
        <end position="38"/>
    </location>
</feature>
<reference evidence="17 18" key="2">
    <citation type="submission" date="2020-04" db="EMBL/GenBank/DDBJ databases">
        <title>Complete genome sequence of Alteromonas pelagimontana 5.12T.</title>
        <authorList>
            <person name="Sinha R.K."/>
            <person name="Krishnan K.P."/>
            <person name="Kurian J.P."/>
        </authorList>
    </citation>
    <scope>NUCLEOTIDE SEQUENCE [LARGE SCALE GENOMIC DNA]</scope>
    <source>
        <strain evidence="17 18">5.12</strain>
    </source>
</reference>
<keyword evidence="2 11" id="KW-0813">Transport</keyword>
<keyword evidence="18" id="KW-1185">Reference proteome</keyword>
<sequence length="879" mass="96193">MRKTQLSCAILAALTSTHIYAQESDTKAKIETIEVTATKRTESIQDVPVAITALNGKALENLGIDNFGDYVEFLPNVTFQGTGPGQNEIYIRGAATTQSSIMLSSVQALQPSVAFYVDEMPVSMAGRNLDVYATDVERIEVLPGPQGTLFGASSQAGTVRMITKKPNHSGFAAGLDMSLASTKGGEISNAVEAYINMPLTDKLAVRVAAYNDKQGGWIDNIENQPGNGGYTGSAVVIDRISGGVLADPENTPVVAPQNDALIEDDFNDAVYAGARFGLSYIFNENWDLLVQHTQQTLDTEGVFAYDPNLEGQSSTNRFQPEENTDEFGLTTWTLEGRLEKLDVLYTGGYLDREIDTLVDYTGYTNGGLFSAYYVCNYGANVNAADETCLDPTKFYKEDTTSTRNTHELRFNTTIDAPWRVTAGIFYDKQEVATIGQFKIPSTEKFPDMARTLLGSEGINSNGGPFPSEVGFVNDVTHTIEQYALFGQLEYDLTDTLTASFGARWYQIDDTYKGSTTTVDVSRRIRAFGSLDTDELEAVGEDPEAVLAAVESGQLQVGSLDPDGTLTVDDTIYKFSFDWKATDNILLFATYAEGFRPPVTNRVGGGQASNQTGAFEGFRIPVYSTTDTLDNYELGLKGDFFDGQVRLNATAYYSEIQDLQTSRFDPTNISFLVFTDNVGDAEIRGLDADITWLATDDLVISSAISLLDTELTRINTELQGIAPGEGARLPYSAKFSGNINARYYFELPESRTGYVNASVAYTGDRLAGMVMGAYVMEDATQLIYGTGSGLEIEEEAAVYEGVTYSDADGDTFRGGRYVQDSYIIANLAMGVTKNDWKAELYIDNVFDENAVLNIDTQQFTPKVVTNRPRTIGLRFSYDYY</sequence>